<dbReference type="OrthoDB" id="9981685at2759"/>
<dbReference type="PANTHER" id="PTHR46068:SF1">
    <property type="entry name" value="TRANSPOSASE IS30-LIKE HTH DOMAIN-CONTAINING PROTEIN"/>
    <property type="match status" value="1"/>
</dbReference>
<name>A0A5E4NP53_9HEMI</name>
<reference evidence="1 2" key="1">
    <citation type="submission" date="2019-08" db="EMBL/GenBank/DDBJ databases">
        <authorList>
            <person name="Alioto T."/>
            <person name="Alioto T."/>
            <person name="Gomez Garrido J."/>
        </authorList>
    </citation>
    <scope>NUCLEOTIDE SEQUENCE [LARGE SCALE GENOMIC DNA]</scope>
</reference>
<keyword evidence="2" id="KW-1185">Reference proteome</keyword>
<dbReference type="EMBL" id="CABPRJ010002368">
    <property type="protein sequence ID" value="VVC43196.1"/>
    <property type="molecule type" value="Genomic_DNA"/>
</dbReference>
<accession>A0A5E4NP53</accession>
<evidence type="ECO:0000313" key="2">
    <source>
        <dbReference type="Proteomes" id="UP000325440"/>
    </source>
</evidence>
<protein>
    <recommendedName>
        <fullName evidence="3">Transposase, type 1</fullName>
    </recommendedName>
</protein>
<evidence type="ECO:0000313" key="1">
    <source>
        <dbReference type="EMBL" id="VVC43196.1"/>
    </source>
</evidence>
<dbReference type="Gene3D" id="3.30.420.10">
    <property type="entry name" value="Ribonuclease H-like superfamily/Ribonuclease H"/>
    <property type="match status" value="1"/>
</dbReference>
<proteinExistence type="predicted"/>
<gene>
    <name evidence="1" type="ORF">CINCED_3A005863</name>
</gene>
<dbReference type="AlphaFoldDB" id="A0A5E4NP53"/>
<dbReference type="PANTHER" id="PTHR46068">
    <property type="entry name" value="PROTEIN CBG27172"/>
    <property type="match status" value="1"/>
</dbReference>
<dbReference type="InterPro" id="IPR036397">
    <property type="entry name" value="RNaseH_sf"/>
</dbReference>
<sequence length="186" mass="21904">MSDQFVHRTIERYTDTGDVFGRVISGRPRSVRTKKAIETVRSRINRNPLRKQKIFAKEMKVNAQSRFTSYLLTDRLKRIKLERSKKLQRSYGRQKCKQILFTDEKIFTVEEKYNNQNDRVYATSSLEVREKVSCVQRGHHPAQVMVWWGMSRHGVTQIHFYEKGVKTGARVYQNSVLKPLVKPLSN</sequence>
<dbReference type="GO" id="GO:0003676">
    <property type="term" value="F:nucleic acid binding"/>
    <property type="evidence" value="ECO:0007669"/>
    <property type="project" value="InterPro"/>
</dbReference>
<evidence type="ECO:0008006" key="3">
    <source>
        <dbReference type="Google" id="ProtNLM"/>
    </source>
</evidence>
<organism evidence="1 2">
    <name type="scientific">Cinara cedri</name>
    <dbReference type="NCBI Taxonomy" id="506608"/>
    <lineage>
        <taxon>Eukaryota</taxon>
        <taxon>Metazoa</taxon>
        <taxon>Ecdysozoa</taxon>
        <taxon>Arthropoda</taxon>
        <taxon>Hexapoda</taxon>
        <taxon>Insecta</taxon>
        <taxon>Pterygota</taxon>
        <taxon>Neoptera</taxon>
        <taxon>Paraneoptera</taxon>
        <taxon>Hemiptera</taxon>
        <taxon>Sternorrhyncha</taxon>
        <taxon>Aphidomorpha</taxon>
        <taxon>Aphidoidea</taxon>
        <taxon>Aphididae</taxon>
        <taxon>Lachninae</taxon>
        <taxon>Cinara</taxon>
    </lineage>
</organism>
<dbReference type="Proteomes" id="UP000325440">
    <property type="component" value="Unassembled WGS sequence"/>
</dbReference>